<sequence length="214" mass="23812">MADLTEYYRERAPEYDAVYAKPERAHDLGRLRSALVDLVAGKSVLEVAAGTGYWTAALSTSARSILATDVNEETLAIARTRQLGPAEVRFQPADVYRLDTIPGEVEVIFAGFFWSHVLRADIPRFANGLAERVGPGGLVVLADNRYVEGSNYPITRTTDAGDTYQARRLADGREYEVLKNFPTKDQLLADLSPVAAEIQYEELTYFWLASCRSR</sequence>
<dbReference type="InterPro" id="IPR041698">
    <property type="entry name" value="Methyltransf_25"/>
</dbReference>
<dbReference type="CDD" id="cd02440">
    <property type="entry name" value="AdoMet_MTases"/>
    <property type="match status" value="1"/>
</dbReference>
<dbReference type="AlphaFoldDB" id="A0A4R6KJ49"/>
<proteinExistence type="predicted"/>
<keyword evidence="3" id="KW-1185">Reference proteome</keyword>
<dbReference type="InterPro" id="IPR029063">
    <property type="entry name" value="SAM-dependent_MTases_sf"/>
</dbReference>
<reference evidence="2 3" key="1">
    <citation type="submission" date="2019-03" db="EMBL/GenBank/DDBJ databases">
        <title>Genomic Encyclopedia of Type Strains, Phase III (KMG-III): the genomes of soil and plant-associated and newly described type strains.</title>
        <authorList>
            <person name="Whitman W."/>
        </authorList>
    </citation>
    <scope>NUCLEOTIDE SEQUENCE [LARGE SCALE GENOMIC DNA]</scope>
    <source>
        <strain evidence="2 3">VKM Ac-2527</strain>
    </source>
</reference>
<dbReference type="OrthoDB" id="116799at2"/>
<dbReference type="RefSeq" id="WP_133799267.1">
    <property type="nucleotide sequence ID" value="NZ_SNWQ01000003.1"/>
</dbReference>
<keyword evidence="2" id="KW-0489">Methyltransferase</keyword>
<evidence type="ECO:0000313" key="2">
    <source>
        <dbReference type="EMBL" id="TDO51298.1"/>
    </source>
</evidence>
<feature type="domain" description="Methyltransferase" evidence="1">
    <location>
        <begin position="44"/>
        <end position="137"/>
    </location>
</feature>
<dbReference type="GO" id="GO:0008168">
    <property type="term" value="F:methyltransferase activity"/>
    <property type="evidence" value="ECO:0007669"/>
    <property type="project" value="UniProtKB-KW"/>
</dbReference>
<protein>
    <submittedName>
        <fullName evidence="2">Ubiquinone/menaquinone biosynthesis C-methylase UbiE</fullName>
    </submittedName>
</protein>
<dbReference type="EMBL" id="SNWQ01000003">
    <property type="protein sequence ID" value="TDO51298.1"/>
    <property type="molecule type" value="Genomic_DNA"/>
</dbReference>
<dbReference type="Pfam" id="PF13649">
    <property type="entry name" value="Methyltransf_25"/>
    <property type="match status" value="1"/>
</dbReference>
<gene>
    <name evidence="2" type="ORF">EV643_10335</name>
</gene>
<comment type="caution">
    <text evidence="2">The sequence shown here is derived from an EMBL/GenBank/DDBJ whole genome shotgun (WGS) entry which is preliminary data.</text>
</comment>
<keyword evidence="2" id="KW-0808">Transferase</keyword>
<accession>A0A4R6KJ49</accession>
<evidence type="ECO:0000259" key="1">
    <source>
        <dbReference type="Pfam" id="PF13649"/>
    </source>
</evidence>
<dbReference type="GO" id="GO:0032259">
    <property type="term" value="P:methylation"/>
    <property type="evidence" value="ECO:0007669"/>
    <property type="project" value="UniProtKB-KW"/>
</dbReference>
<dbReference type="Gene3D" id="3.40.50.150">
    <property type="entry name" value="Vaccinia Virus protein VP39"/>
    <property type="match status" value="1"/>
</dbReference>
<name>A0A4R6KJ49_9ACTN</name>
<keyword evidence="2" id="KW-0830">Ubiquinone</keyword>
<organism evidence="2 3">
    <name type="scientific">Kribbella caucasensis</name>
    <dbReference type="NCBI Taxonomy" id="2512215"/>
    <lineage>
        <taxon>Bacteria</taxon>
        <taxon>Bacillati</taxon>
        <taxon>Actinomycetota</taxon>
        <taxon>Actinomycetes</taxon>
        <taxon>Propionibacteriales</taxon>
        <taxon>Kribbellaceae</taxon>
        <taxon>Kribbella</taxon>
    </lineage>
</organism>
<dbReference type="Proteomes" id="UP000295388">
    <property type="component" value="Unassembled WGS sequence"/>
</dbReference>
<evidence type="ECO:0000313" key="3">
    <source>
        <dbReference type="Proteomes" id="UP000295388"/>
    </source>
</evidence>
<dbReference type="SUPFAM" id="SSF53335">
    <property type="entry name" value="S-adenosyl-L-methionine-dependent methyltransferases"/>
    <property type="match status" value="1"/>
</dbReference>